<dbReference type="OrthoDB" id="10259541at2759"/>
<dbReference type="PANTHER" id="PTHR41752">
    <property type="entry name" value="PROFILIN"/>
    <property type="match status" value="1"/>
</dbReference>
<evidence type="ECO:0000256" key="1">
    <source>
        <dbReference type="SAM" id="MobiDB-lite"/>
    </source>
</evidence>
<dbReference type="SUPFAM" id="SSF55770">
    <property type="entry name" value="Profilin (actin-binding protein)"/>
    <property type="match status" value="1"/>
</dbReference>
<dbReference type="EMBL" id="GL883021">
    <property type="protein sequence ID" value="EGG17580.1"/>
    <property type="molecule type" value="Genomic_DNA"/>
</dbReference>
<dbReference type="Gene3D" id="3.30.450.30">
    <property type="entry name" value="Dynein light chain 2a, cytoplasmic"/>
    <property type="match status" value="1"/>
</dbReference>
<dbReference type="Proteomes" id="UP000007797">
    <property type="component" value="Unassembled WGS sequence"/>
</dbReference>
<protein>
    <submittedName>
        <fullName evidence="2">Uncharacterized protein</fullName>
    </submittedName>
</protein>
<sequence>MMMNETTTNSNGSGSGTTTTTAAPQPIQSIVGKEDTKLEELLKICSRVQVFNVQGEPLFRHPPVGTFSKDEFNECLSLFDNSSKAISQGITIEGSTFELYRAFNDLVVGRRGDETTGEGISFMKEIFMLATYQLPILSARVMPLMKDYLSTYQ</sequence>
<accession>F4Q316</accession>
<name>F4Q316_CACFS</name>
<evidence type="ECO:0000313" key="3">
    <source>
        <dbReference type="Proteomes" id="UP000007797"/>
    </source>
</evidence>
<dbReference type="KEGG" id="dfa:DFA_08576"/>
<dbReference type="InterPro" id="IPR036140">
    <property type="entry name" value="PFN_sf"/>
</dbReference>
<proteinExistence type="predicted"/>
<gene>
    <name evidence="2" type="ORF">DFA_08576</name>
</gene>
<keyword evidence="3" id="KW-1185">Reference proteome</keyword>
<feature type="region of interest" description="Disordered" evidence="1">
    <location>
        <begin position="1"/>
        <end position="28"/>
    </location>
</feature>
<reference evidence="3" key="1">
    <citation type="journal article" date="2011" name="Genome Res.">
        <title>Phylogeny-wide analysis of social amoeba genomes highlights ancient origins for complex intercellular communication.</title>
        <authorList>
            <person name="Heidel A.J."/>
            <person name="Lawal H.M."/>
            <person name="Felder M."/>
            <person name="Schilde C."/>
            <person name="Helps N.R."/>
            <person name="Tunggal B."/>
            <person name="Rivero F."/>
            <person name="John U."/>
            <person name="Schleicher M."/>
            <person name="Eichinger L."/>
            <person name="Platzer M."/>
            <person name="Noegel A.A."/>
            <person name="Schaap P."/>
            <person name="Gloeckner G."/>
        </authorList>
    </citation>
    <scope>NUCLEOTIDE SEQUENCE [LARGE SCALE GENOMIC DNA]</scope>
    <source>
        <strain evidence="3">SH3</strain>
    </source>
</reference>
<dbReference type="PANTHER" id="PTHR41752:SF1">
    <property type="entry name" value="PROFILIN"/>
    <property type="match status" value="1"/>
</dbReference>
<feature type="compositionally biased region" description="Low complexity" evidence="1">
    <location>
        <begin position="1"/>
        <end position="21"/>
    </location>
</feature>
<dbReference type="GeneID" id="14869619"/>
<evidence type="ECO:0000313" key="2">
    <source>
        <dbReference type="EMBL" id="EGG17580.1"/>
    </source>
</evidence>
<dbReference type="AlphaFoldDB" id="F4Q316"/>
<organism evidence="2 3">
    <name type="scientific">Cavenderia fasciculata</name>
    <name type="common">Slime mold</name>
    <name type="synonym">Dictyostelium fasciculatum</name>
    <dbReference type="NCBI Taxonomy" id="261658"/>
    <lineage>
        <taxon>Eukaryota</taxon>
        <taxon>Amoebozoa</taxon>
        <taxon>Evosea</taxon>
        <taxon>Eumycetozoa</taxon>
        <taxon>Dictyostelia</taxon>
        <taxon>Acytosteliales</taxon>
        <taxon>Cavenderiaceae</taxon>
        <taxon>Cavenderia</taxon>
    </lineage>
</organism>
<dbReference type="RefSeq" id="XP_004356064.1">
    <property type="nucleotide sequence ID" value="XM_004356011.1"/>
</dbReference>